<accession>E9D7S3</accession>
<dbReference type="Proteomes" id="UP000002497">
    <property type="component" value="Unassembled WGS sequence"/>
</dbReference>
<gene>
    <name evidence="1" type="ORF">CPSG_05875</name>
</gene>
<dbReference type="EMBL" id="GL636494">
    <property type="protein sequence ID" value="EFW17432.1"/>
    <property type="molecule type" value="Genomic_DNA"/>
</dbReference>
<name>E9D7S3_COCPS</name>
<evidence type="ECO:0000313" key="1">
    <source>
        <dbReference type="EMBL" id="EFW17432.1"/>
    </source>
</evidence>
<keyword evidence="2" id="KW-1185">Reference proteome</keyword>
<dbReference type="AlphaFoldDB" id="E9D7S3"/>
<reference evidence="2" key="1">
    <citation type="journal article" date="2010" name="Genome Res.">
        <title>Population genomic sequencing of Coccidioides fungi reveals recent hybridization and transposon control.</title>
        <authorList>
            <person name="Neafsey D.E."/>
            <person name="Barker B.M."/>
            <person name="Sharpton T.J."/>
            <person name="Stajich J.E."/>
            <person name="Park D.J."/>
            <person name="Whiston E."/>
            <person name="Hung C.-Y."/>
            <person name="McMahan C."/>
            <person name="White J."/>
            <person name="Sykes S."/>
            <person name="Heiman D."/>
            <person name="Young S."/>
            <person name="Zeng Q."/>
            <person name="Abouelleil A."/>
            <person name="Aftuck L."/>
            <person name="Bessette D."/>
            <person name="Brown A."/>
            <person name="FitzGerald M."/>
            <person name="Lui A."/>
            <person name="Macdonald J.P."/>
            <person name="Priest M."/>
            <person name="Orbach M.J."/>
            <person name="Galgiani J.N."/>
            <person name="Kirkland T.N."/>
            <person name="Cole G.T."/>
            <person name="Birren B.W."/>
            <person name="Henn M.R."/>
            <person name="Taylor J.W."/>
            <person name="Rounsley S.D."/>
        </authorList>
    </citation>
    <scope>NUCLEOTIDE SEQUENCE [LARGE SCALE GENOMIC DNA]</scope>
    <source>
        <strain evidence="2">RMSCC 757 / Silveira</strain>
    </source>
</reference>
<dbReference type="VEuPathDB" id="FungiDB:CPSG_05875"/>
<reference evidence="2" key="2">
    <citation type="submission" date="2010-03" db="EMBL/GenBank/DDBJ databases">
        <title>The genome sequence of Coccidioides posadasii strain Silveira.</title>
        <authorList>
            <consortium name="The Broad Institute Genome Sequencing Center for Infectious Disease"/>
            <person name="Neafsey D."/>
            <person name="Orbach M."/>
            <person name="Henn M.R."/>
            <person name="Cole G.T."/>
            <person name="Galgiani J."/>
            <person name="Gardner M.J."/>
            <person name="Kirkland T.N."/>
            <person name="Taylor J.W."/>
            <person name="Young S.K."/>
            <person name="Zeng Q."/>
            <person name="Koehrsen M."/>
            <person name="Alvarado L."/>
            <person name="Berlin A."/>
            <person name="Borenstein D."/>
            <person name="Chapman S.B."/>
            <person name="Chen Z."/>
            <person name="Engels R."/>
            <person name="Freedman E."/>
            <person name="Gellesch M."/>
            <person name="Goldberg J."/>
            <person name="Griggs A."/>
            <person name="Gujja S."/>
            <person name="Heilman E."/>
            <person name="Heiman D."/>
            <person name="Howarth C."/>
            <person name="Jen D."/>
            <person name="Larson L."/>
            <person name="Mehta T."/>
            <person name="Neiman D."/>
            <person name="Park D."/>
            <person name="Pearson M."/>
            <person name="Richards J."/>
            <person name="Roberts A."/>
            <person name="Saif S."/>
            <person name="Shea T."/>
            <person name="Shenoy N."/>
            <person name="Sisk P."/>
            <person name="Stolte C."/>
            <person name="Sykes S."/>
            <person name="Walk T."/>
            <person name="White J."/>
            <person name="Yandava C."/>
            <person name="Haas B."/>
            <person name="Nusbaum C."/>
            <person name="Birren B."/>
        </authorList>
    </citation>
    <scope>NUCLEOTIDE SEQUENCE [LARGE SCALE GENOMIC DNA]</scope>
    <source>
        <strain evidence="2">RMSCC 757 / Silveira</strain>
    </source>
</reference>
<protein>
    <submittedName>
        <fullName evidence="1">Uncharacterized protein</fullName>
    </submittedName>
</protein>
<evidence type="ECO:0000313" key="2">
    <source>
        <dbReference type="Proteomes" id="UP000002497"/>
    </source>
</evidence>
<organism evidence="2">
    <name type="scientific">Coccidioides posadasii (strain RMSCC 757 / Silveira)</name>
    <name type="common">Valley fever fungus</name>
    <dbReference type="NCBI Taxonomy" id="443226"/>
    <lineage>
        <taxon>Eukaryota</taxon>
        <taxon>Fungi</taxon>
        <taxon>Dikarya</taxon>
        <taxon>Ascomycota</taxon>
        <taxon>Pezizomycotina</taxon>
        <taxon>Eurotiomycetes</taxon>
        <taxon>Eurotiomycetidae</taxon>
        <taxon>Onygenales</taxon>
        <taxon>Onygenaceae</taxon>
        <taxon>Coccidioides</taxon>
    </lineage>
</organism>
<sequence length="99" mass="11400">MVTVRLRCISMSIEKTFMANTSRNALADPFSWKMALIRLQEVGGELDPTATYQTPFAKMWLIKRERGHLPDALHFQSPSPPQNSDSNCTWYLREKRLAT</sequence>
<dbReference type="HOGENOM" id="CLU_2320190_0_0_1"/>
<proteinExistence type="predicted"/>